<protein>
    <recommendedName>
        <fullName evidence="3">CoA transferase</fullName>
    </recommendedName>
</protein>
<sequence>MTDHLEAHLTAAPMASGPTGPLQGLRILDVTHALAGPFAAMLLADMGADVIKVEPPQGEMTRYQGPWTRDDEERFYSGNYSMRNRNKRSICLDLTTDADRDVFLSLVETADGLIENMRAGVMDHLGVGWEVCHERNPKLVYAAVRGFGDPRIAPSPYADWPAYDLIAQAMGGVIAATGEDEDHIMKVGPPIGDTVPGTMASLGMLAALWRARDTGKGQFIDVAMVDVMMTMSEASQMVWSYMGRPMRPMGNGVDGMSPYDVYPTKDGHCVIATPTQPHFKLLCELIDREDLITDERTRSNRRRVRNKAYVDESIGGWAAVRTTAEVVETLGNQVPVGPVYDPSDWVHDPHVAAREMLVRVDHEHHRPTVVLNTPIKFSDDPTGIYRGAPRLDQHGEEIRAELEAKEKNE</sequence>
<dbReference type="InterPro" id="IPR050483">
    <property type="entry name" value="CoA-transferase_III_domain"/>
</dbReference>
<reference evidence="2" key="1">
    <citation type="submission" date="2018-05" db="EMBL/GenBank/DDBJ databases">
        <authorList>
            <person name="Lanie J.A."/>
            <person name="Ng W.-L."/>
            <person name="Kazmierczak K.M."/>
            <person name="Andrzejewski T.M."/>
            <person name="Davidsen T.M."/>
            <person name="Wayne K.J."/>
            <person name="Tettelin H."/>
            <person name="Glass J.I."/>
            <person name="Rusch D."/>
            <person name="Podicherti R."/>
            <person name="Tsui H.-C.T."/>
            <person name="Winkler M.E."/>
        </authorList>
    </citation>
    <scope>NUCLEOTIDE SEQUENCE</scope>
</reference>
<organism evidence="2">
    <name type="scientific">marine metagenome</name>
    <dbReference type="NCBI Taxonomy" id="408172"/>
    <lineage>
        <taxon>unclassified sequences</taxon>
        <taxon>metagenomes</taxon>
        <taxon>ecological metagenomes</taxon>
    </lineage>
</organism>
<evidence type="ECO:0008006" key="3">
    <source>
        <dbReference type="Google" id="ProtNLM"/>
    </source>
</evidence>
<dbReference type="InterPro" id="IPR023606">
    <property type="entry name" value="CoA-Trfase_III_dom_1_sf"/>
</dbReference>
<dbReference type="AlphaFoldDB" id="A0A381PQL5"/>
<evidence type="ECO:0000313" key="2">
    <source>
        <dbReference type="EMBL" id="SUZ67773.1"/>
    </source>
</evidence>
<dbReference type="SUPFAM" id="SSF89796">
    <property type="entry name" value="CoA-transferase family III (CaiB/BaiF)"/>
    <property type="match status" value="1"/>
</dbReference>
<dbReference type="PANTHER" id="PTHR48207">
    <property type="entry name" value="SUCCINATE--HYDROXYMETHYLGLUTARATE COA-TRANSFERASE"/>
    <property type="match status" value="1"/>
</dbReference>
<dbReference type="GO" id="GO:0008410">
    <property type="term" value="F:CoA-transferase activity"/>
    <property type="evidence" value="ECO:0007669"/>
    <property type="project" value="TreeGrafter"/>
</dbReference>
<dbReference type="InterPro" id="IPR044855">
    <property type="entry name" value="CoA-Trfase_III_dom3_sf"/>
</dbReference>
<dbReference type="EMBL" id="UINC01001020">
    <property type="protein sequence ID" value="SUZ67773.1"/>
    <property type="molecule type" value="Genomic_DNA"/>
</dbReference>
<accession>A0A381PQL5</accession>
<dbReference type="Gene3D" id="3.30.1540.10">
    <property type="entry name" value="formyl-coa transferase, domain 3"/>
    <property type="match status" value="1"/>
</dbReference>
<proteinExistence type="predicted"/>
<evidence type="ECO:0000256" key="1">
    <source>
        <dbReference type="ARBA" id="ARBA00022679"/>
    </source>
</evidence>
<keyword evidence="1" id="KW-0808">Transferase</keyword>
<dbReference type="InterPro" id="IPR003673">
    <property type="entry name" value="CoA-Trfase_fam_III"/>
</dbReference>
<gene>
    <name evidence="2" type="ORF">METZ01_LOCUS20627</name>
</gene>
<dbReference type="Gene3D" id="3.40.50.10540">
    <property type="entry name" value="Crotonobetainyl-coa:carnitine coa-transferase, domain 1"/>
    <property type="match status" value="1"/>
</dbReference>
<name>A0A381PQL5_9ZZZZ</name>
<dbReference type="PANTHER" id="PTHR48207:SF3">
    <property type="entry name" value="SUCCINATE--HYDROXYMETHYLGLUTARATE COA-TRANSFERASE"/>
    <property type="match status" value="1"/>
</dbReference>
<dbReference type="Pfam" id="PF02515">
    <property type="entry name" value="CoA_transf_3"/>
    <property type="match status" value="1"/>
</dbReference>